<keyword evidence="2" id="KW-1185">Reference proteome</keyword>
<proteinExistence type="predicted"/>
<dbReference type="RefSeq" id="WP_344506505.1">
    <property type="nucleotide sequence ID" value="NZ_BAAAQD010000015.1"/>
</dbReference>
<gene>
    <name evidence="1" type="ORF">GCM10009827_068420</name>
</gene>
<organism evidence="1 2">
    <name type="scientific">Dactylosporangium maewongense</name>
    <dbReference type="NCBI Taxonomy" id="634393"/>
    <lineage>
        <taxon>Bacteria</taxon>
        <taxon>Bacillati</taxon>
        <taxon>Actinomycetota</taxon>
        <taxon>Actinomycetes</taxon>
        <taxon>Micromonosporales</taxon>
        <taxon>Micromonosporaceae</taxon>
        <taxon>Dactylosporangium</taxon>
    </lineage>
</organism>
<comment type="caution">
    <text evidence="1">The sequence shown here is derived from an EMBL/GenBank/DDBJ whole genome shotgun (WGS) entry which is preliminary data.</text>
</comment>
<accession>A0ABN2BEI1</accession>
<sequence length="130" mass="14080">MLIRQGTAPYGWGLLVVSDAGCTFESLPEQLPAGWQFVAGGDVVVFSVEHMQFADVTVRVWRDRPGHGDGRTPFASVALTVASGRLVVGDVERSPEVTMHVELEPGTYIIDAYFDVPLGPEQVDLVVRPA</sequence>
<dbReference type="EMBL" id="BAAAQD010000015">
    <property type="protein sequence ID" value="GAA1539460.1"/>
    <property type="molecule type" value="Genomic_DNA"/>
</dbReference>
<dbReference type="Proteomes" id="UP001501470">
    <property type="component" value="Unassembled WGS sequence"/>
</dbReference>
<evidence type="ECO:0000313" key="1">
    <source>
        <dbReference type="EMBL" id="GAA1539460.1"/>
    </source>
</evidence>
<name>A0ABN2BEI1_9ACTN</name>
<protein>
    <submittedName>
        <fullName evidence="1">Uncharacterized protein</fullName>
    </submittedName>
</protein>
<evidence type="ECO:0000313" key="2">
    <source>
        <dbReference type="Proteomes" id="UP001501470"/>
    </source>
</evidence>
<reference evidence="1 2" key="1">
    <citation type="journal article" date="2019" name="Int. J. Syst. Evol. Microbiol.">
        <title>The Global Catalogue of Microorganisms (GCM) 10K type strain sequencing project: providing services to taxonomists for standard genome sequencing and annotation.</title>
        <authorList>
            <consortium name="The Broad Institute Genomics Platform"/>
            <consortium name="The Broad Institute Genome Sequencing Center for Infectious Disease"/>
            <person name="Wu L."/>
            <person name="Ma J."/>
        </authorList>
    </citation>
    <scope>NUCLEOTIDE SEQUENCE [LARGE SCALE GENOMIC DNA]</scope>
    <source>
        <strain evidence="1 2">JCM 15933</strain>
    </source>
</reference>